<dbReference type="GO" id="GO:0016740">
    <property type="term" value="F:transferase activity"/>
    <property type="evidence" value="ECO:0007669"/>
    <property type="project" value="UniProtKB-KW"/>
</dbReference>
<proteinExistence type="predicted"/>
<sequence>MNKPVIIIGNGGHASVLIEMLQLNDREIIGYTAPNPSKNVLKYLGNDEEIFKYNCKSIELVLGIGTVKASDIRRKIYANLKGKGYNFTTLIHPTAIIANNVKIASGAQIMAGVILQPNVKIGENSIINTGAQLDHDCIVESHVHIAPGVICSGNVIIKEAAHLGTASTVIQGIIIGGKATVGAGAVVTKDVVANATVVGVPAKEVLK</sequence>
<protein>
    <submittedName>
        <fullName evidence="6">Pilus assembly protein</fullName>
    </submittedName>
</protein>
<evidence type="ECO:0000313" key="7">
    <source>
        <dbReference type="Proteomes" id="UP000616608"/>
    </source>
</evidence>
<dbReference type="CDD" id="cd03360">
    <property type="entry name" value="LbH_AT_putative"/>
    <property type="match status" value="1"/>
</dbReference>
<accession>A0A917FXS1</accession>
<dbReference type="PROSITE" id="PS00101">
    <property type="entry name" value="HEXAPEP_TRANSFERASES"/>
    <property type="match status" value="1"/>
</dbReference>
<comment type="caution">
    <text evidence="6">The sequence shown here is derived from an EMBL/GenBank/DDBJ whole genome shotgun (WGS) entry which is preliminary data.</text>
</comment>
<dbReference type="InterPro" id="IPR050179">
    <property type="entry name" value="Trans_hexapeptide_repeat"/>
</dbReference>
<feature type="active site" description="Proton acceptor" evidence="3">
    <location>
        <position position="135"/>
    </location>
</feature>
<dbReference type="PANTHER" id="PTHR43300">
    <property type="entry name" value="ACETYLTRANSFERASE"/>
    <property type="match status" value="1"/>
</dbReference>
<evidence type="ECO:0000313" key="6">
    <source>
        <dbReference type="EMBL" id="GGG13308.1"/>
    </source>
</evidence>
<dbReference type="Pfam" id="PF00132">
    <property type="entry name" value="Hexapep"/>
    <property type="match status" value="1"/>
</dbReference>
<dbReference type="InterPro" id="IPR041561">
    <property type="entry name" value="PglD_N"/>
</dbReference>
<feature type="site" description="Increases basicity of active site His" evidence="3">
    <location>
        <position position="136"/>
    </location>
</feature>
<evidence type="ECO:0000256" key="2">
    <source>
        <dbReference type="ARBA" id="ARBA00022737"/>
    </source>
</evidence>
<dbReference type="NCBIfam" id="TIGR03570">
    <property type="entry name" value="NeuD_NnaD"/>
    <property type="match status" value="1"/>
</dbReference>
<dbReference type="InterPro" id="IPR018357">
    <property type="entry name" value="Hexapep_transf_CS"/>
</dbReference>
<gene>
    <name evidence="6" type="primary">pglB</name>
    <name evidence="6" type="ORF">GCM10007425_04500</name>
</gene>
<dbReference type="InterPro" id="IPR020019">
    <property type="entry name" value="AcTrfase_PglD-like"/>
</dbReference>
<feature type="binding site" evidence="4">
    <location>
        <position position="144"/>
    </location>
    <ligand>
        <name>acetyl-CoA</name>
        <dbReference type="ChEBI" id="CHEBI:57288"/>
    </ligand>
</feature>
<feature type="binding site" evidence="4">
    <location>
        <position position="65"/>
    </location>
    <ligand>
        <name>substrate</name>
    </ligand>
</feature>
<reference evidence="6" key="2">
    <citation type="submission" date="2020-09" db="EMBL/GenBank/DDBJ databases">
        <authorList>
            <person name="Sun Q."/>
            <person name="Zhou Y."/>
        </authorList>
    </citation>
    <scope>NUCLEOTIDE SEQUENCE</scope>
    <source>
        <strain evidence="6">CGMCC 1.15760</strain>
    </source>
</reference>
<evidence type="ECO:0000256" key="4">
    <source>
        <dbReference type="PIRSR" id="PIRSR620019-2"/>
    </source>
</evidence>
<keyword evidence="1" id="KW-0808">Transferase</keyword>
<evidence type="ECO:0000256" key="3">
    <source>
        <dbReference type="PIRSR" id="PIRSR620019-1"/>
    </source>
</evidence>
<evidence type="ECO:0000256" key="1">
    <source>
        <dbReference type="ARBA" id="ARBA00022679"/>
    </source>
</evidence>
<keyword evidence="2" id="KW-0677">Repeat</keyword>
<dbReference type="Proteomes" id="UP000616608">
    <property type="component" value="Unassembled WGS sequence"/>
</dbReference>
<dbReference type="RefSeq" id="WP_188613385.1">
    <property type="nucleotide sequence ID" value="NZ_BMJT01000001.1"/>
</dbReference>
<evidence type="ECO:0000259" key="5">
    <source>
        <dbReference type="Pfam" id="PF17836"/>
    </source>
</evidence>
<dbReference type="InterPro" id="IPR001451">
    <property type="entry name" value="Hexapep"/>
</dbReference>
<dbReference type="Gene3D" id="2.160.10.10">
    <property type="entry name" value="Hexapeptide repeat proteins"/>
    <property type="match status" value="1"/>
</dbReference>
<feature type="domain" description="PglD N-terminal" evidence="5">
    <location>
        <begin position="5"/>
        <end position="79"/>
    </location>
</feature>
<dbReference type="InterPro" id="IPR011004">
    <property type="entry name" value="Trimer_LpxA-like_sf"/>
</dbReference>
<dbReference type="EMBL" id="BMJT01000001">
    <property type="protein sequence ID" value="GGG13308.1"/>
    <property type="molecule type" value="Genomic_DNA"/>
</dbReference>
<dbReference type="PANTHER" id="PTHR43300:SF7">
    <property type="entry name" value="UDP-N-ACETYLBACILLOSAMINE N-ACETYLTRANSFERASE"/>
    <property type="match status" value="1"/>
</dbReference>
<dbReference type="Gene3D" id="3.40.50.20">
    <property type="match status" value="1"/>
</dbReference>
<organism evidence="6 7">
    <name type="scientific">Lysinibacillus alkalisoli</name>
    <dbReference type="NCBI Taxonomy" id="1911548"/>
    <lineage>
        <taxon>Bacteria</taxon>
        <taxon>Bacillati</taxon>
        <taxon>Bacillota</taxon>
        <taxon>Bacilli</taxon>
        <taxon>Bacillales</taxon>
        <taxon>Bacillaceae</taxon>
        <taxon>Lysinibacillus</taxon>
    </lineage>
</organism>
<reference evidence="6" key="1">
    <citation type="journal article" date="2014" name="Int. J. Syst. Evol. Microbiol.">
        <title>Complete genome sequence of Corynebacterium casei LMG S-19264T (=DSM 44701T), isolated from a smear-ripened cheese.</title>
        <authorList>
            <consortium name="US DOE Joint Genome Institute (JGI-PGF)"/>
            <person name="Walter F."/>
            <person name="Albersmeier A."/>
            <person name="Kalinowski J."/>
            <person name="Ruckert C."/>
        </authorList>
    </citation>
    <scope>NUCLEOTIDE SEQUENCE</scope>
    <source>
        <strain evidence="6">CGMCC 1.15760</strain>
    </source>
</reference>
<dbReference type="AlphaFoldDB" id="A0A917FXS1"/>
<dbReference type="Pfam" id="PF17836">
    <property type="entry name" value="PglD_N"/>
    <property type="match status" value="1"/>
</dbReference>
<dbReference type="SUPFAM" id="SSF51161">
    <property type="entry name" value="Trimeric LpxA-like enzymes"/>
    <property type="match status" value="1"/>
</dbReference>
<name>A0A917FXS1_9BACI</name>
<keyword evidence="7" id="KW-1185">Reference proteome</keyword>